<dbReference type="PROSITE" id="PS51257">
    <property type="entry name" value="PROKAR_LIPOPROTEIN"/>
    <property type="match status" value="1"/>
</dbReference>
<proteinExistence type="predicted"/>
<dbReference type="EMBL" id="FNFB01000007">
    <property type="protein sequence ID" value="SDK43554.1"/>
    <property type="molecule type" value="Genomic_DNA"/>
</dbReference>
<evidence type="ECO:0000313" key="2">
    <source>
        <dbReference type="Proteomes" id="UP000198683"/>
    </source>
</evidence>
<dbReference type="STRING" id="683260.SAMN05421874_107312"/>
<sequence length="29" mass="3092">MSRTSNLLRTLSVAVLVAAVALACFAQVW</sequence>
<reference evidence="1 2" key="1">
    <citation type="submission" date="2016-10" db="EMBL/GenBank/DDBJ databases">
        <authorList>
            <person name="de Groot N.N."/>
        </authorList>
    </citation>
    <scope>NUCLEOTIDE SEQUENCE [LARGE SCALE GENOMIC DNA]</scope>
    <source>
        <strain evidence="1 2">CGMCC 4.5681</strain>
    </source>
</reference>
<accession>A0A1G9BWJ6</accession>
<name>A0A1G9BWJ6_9ACTN</name>
<gene>
    <name evidence="1" type="ORF">SAMN05421874_107312</name>
</gene>
<protein>
    <submittedName>
        <fullName evidence="1">Uncharacterized protein</fullName>
    </submittedName>
</protein>
<dbReference type="Proteomes" id="UP000198683">
    <property type="component" value="Unassembled WGS sequence"/>
</dbReference>
<organism evidence="1 2">
    <name type="scientific">Nonomuraea maritima</name>
    <dbReference type="NCBI Taxonomy" id="683260"/>
    <lineage>
        <taxon>Bacteria</taxon>
        <taxon>Bacillati</taxon>
        <taxon>Actinomycetota</taxon>
        <taxon>Actinomycetes</taxon>
        <taxon>Streptosporangiales</taxon>
        <taxon>Streptosporangiaceae</taxon>
        <taxon>Nonomuraea</taxon>
    </lineage>
</organism>
<dbReference type="AlphaFoldDB" id="A0A1G9BWJ6"/>
<evidence type="ECO:0000313" key="1">
    <source>
        <dbReference type="EMBL" id="SDK43554.1"/>
    </source>
</evidence>
<keyword evidence="2" id="KW-1185">Reference proteome</keyword>